<feature type="compositionally biased region" description="Pro residues" evidence="1">
    <location>
        <begin position="781"/>
        <end position="793"/>
    </location>
</feature>
<dbReference type="OrthoDB" id="4188028at2759"/>
<feature type="region of interest" description="Disordered" evidence="1">
    <location>
        <begin position="692"/>
        <end position="854"/>
    </location>
</feature>
<feature type="compositionally biased region" description="Low complexity" evidence="1">
    <location>
        <begin position="45"/>
        <end position="60"/>
    </location>
</feature>
<reference evidence="2 3" key="1">
    <citation type="submission" date="2018-05" db="EMBL/GenBank/DDBJ databases">
        <title>Whole genome sequencing for identification of molecular markers to develop diagnostic detection tools for the regulated plant pathogen Lachnellula willkommii.</title>
        <authorList>
            <person name="Giroux E."/>
            <person name="Bilodeau G."/>
        </authorList>
    </citation>
    <scope>NUCLEOTIDE SEQUENCE [LARGE SCALE GENOMIC DNA]</scope>
    <source>
        <strain evidence="2 3">CBS 203.66</strain>
    </source>
</reference>
<keyword evidence="3" id="KW-1185">Reference proteome</keyword>
<feature type="compositionally biased region" description="Pro residues" evidence="1">
    <location>
        <begin position="845"/>
        <end position="854"/>
    </location>
</feature>
<feature type="compositionally biased region" description="Gly residues" evidence="1">
    <location>
        <begin position="138"/>
        <end position="156"/>
    </location>
</feature>
<evidence type="ECO:0000313" key="2">
    <source>
        <dbReference type="EMBL" id="TVY16751.1"/>
    </source>
</evidence>
<evidence type="ECO:0000313" key="3">
    <source>
        <dbReference type="Proteomes" id="UP000469559"/>
    </source>
</evidence>
<feature type="compositionally biased region" description="Low complexity" evidence="1">
    <location>
        <begin position="157"/>
        <end position="171"/>
    </location>
</feature>
<feature type="compositionally biased region" description="Pro residues" evidence="1">
    <location>
        <begin position="737"/>
        <end position="748"/>
    </location>
</feature>
<feature type="region of interest" description="Disordered" evidence="1">
    <location>
        <begin position="434"/>
        <end position="479"/>
    </location>
</feature>
<gene>
    <name evidence="2" type="ORF">LARI1_G007528</name>
</gene>
<dbReference type="EMBL" id="QGMF01000330">
    <property type="protein sequence ID" value="TVY16751.1"/>
    <property type="molecule type" value="Genomic_DNA"/>
</dbReference>
<feature type="compositionally biased region" description="Basic and acidic residues" evidence="1">
    <location>
        <begin position="715"/>
        <end position="724"/>
    </location>
</feature>
<feature type="compositionally biased region" description="Pro residues" evidence="1">
    <location>
        <begin position="700"/>
        <end position="711"/>
    </location>
</feature>
<feature type="compositionally biased region" description="Basic and acidic residues" evidence="1">
    <location>
        <begin position="1"/>
        <end position="24"/>
    </location>
</feature>
<name>A0A8T9BBE2_9HELO</name>
<feature type="compositionally biased region" description="Acidic residues" evidence="1">
    <location>
        <begin position="442"/>
        <end position="459"/>
    </location>
</feature>
<comment type="caution">
    <text evidence="2">The sequence shown here is derived from an EMBL/GenBank/DDBJ whole genome shotgun (WGS) entry which is preliminary data.</text>
</comment>
<protein>
    <submittedName>
        <fullName evidence="2">Uncharacterized protein</fullName>
    </submittedName>
</protein>
<dbReference type="AlphaFoldDB" id="A0A8T9BBE2"/>
<accession>A0A8T9BBE2</accession>
<feature type="compositionally biased region" description="Pro residues" evidence="1">
    <location>
        <begin position="829"/>
        <end position="838"/>
    </location>
</feature>
<proteinExistence type="predicted"/>
<organism evidence="2 3">
    <name type="scientific">Lachnellula arida</name>
    <dbReference type="NCBI Taxonomy" id="1316785"/>
    <lineage>
        <taxon>Eukaryota</taxon>
        <taxon>Fungi</taxon>
        <taxon>Dikarya</taxon>
        <taxon>Ascomycota</taxon>
        <taxon>Pezizomycotina</taxon>
        <taxon>Leotiomycetes</taxon>
        <taxon>Helotiales</taxon>
        <taxon>Lachnaceae</taxon>
        <taxon>Lachnellula</taxon>
    </lineage>
</organism>
<evidence type="ECO:0000256" key="1">
    <source>
        <dbReference type="SAM" id="MobiDB-lite"/>
    </source>
</evidence>
<dbReference type="Proteomes" id="UP000469559">
    <property type="component" value="Unassembled WGS sequence"/>
</dbReference>
<feature type="region of interest" description="Disordered" evidence="1">
    <location>
        <begin position="1"/>
        <end position="182"/>
    </location>
</feature>
<sequence>MAPELRRTRHETSGAGHHESRETRTPTYGTRSSKRKVSEINNPDSSPSGSKTSTQSSQSSLDEVEPMPPPAKRNRKSSLVAPKTPEEEEVNPDTLEVPSVIVDAPSANGTDEDEPIQESPATPKSIRGGFRGRRGGRGRWGWGYRGARGGRGGSGVGPRSTPATESSPSAPKALRGRGGHRVKKSDNARIQALYHRRAALKHQFKQVAFHQKAALISIAEKALEAAKFDANYHKNFEEYNTTTEALNNTYKNRRKQLNGEFDLKEAYLTGLRDKNKEYARSQYEAAIEETEERIEAKIMQKVDHIYRQWANSSSIDETPLYRGEVGKVVRRIPRPAPMVHSIATPYNYTFADIKDPDQFEDLQHHGVKNLLEQHPADHWLSMTKQQQEGFISKMKKAAIGDKGRKIRNTKGSALYQPQAEALEVPNALPDLISAAPTPAEVSGDDTETDETESNGEEQPTDQYGVKIPKKPIPRNGEIPQNRIVSDMPVVFDQEEIGIRKHLYRKTNKNDQTYLGMDIDPNPKKAHWDQNASGYNTAKNKKEDLDQEMVRAFKLHPMYGLPLPSSVNPDDDECENAPFSAPTNWSENLATTEPTVLIEETARTADDLDEDKHVFLTSRSEWILRSKKEWEEIMPRFKMSSVLAGIGALDRPEPRPVIMKKEESVQPEPVPQVINSDLLTAVNEAAELKRLEAIKAATISPPAPPPPPPPPSTRSHGYDPVRDTTYRTPYSPRQTVPAPLPPPPPPPPPRTDKLTALADLAESRGPIAPPPTYHAHRNSWGPPAPRYPPVPQGPPTAYYSSFTPINAPYGSPRAVVPPGPPQGQFRELRPAPPQPPAPQPGRQWYPRPPPYSQER</sequence>